<dbReference type="AlphaFoldDB" id="A0A9P8KWH1"/>
<dbReference type="EMBL" id="JAGHQM010004554">
    <property type="protein sequence ID" value="KAH0534011.1"/>
    <property type="molecule type" value="Genomic_DNA"/>
</dbReference>
<feature type="non-terminal residue" evidence="1">
    <location>
        <position position="1"/>
    </location>
</feature>
<dbReference type="InterPro" id="IPR050464">
    <property type="entry name" value="Zeta_carotene_desat/Oxidored"/>
</dbReference>
<evidence type="ECO:0000313" key="1">
    <source>
        <dbReference type="EMBL" id="KAH0534011.1"/>
    </source>
</evidence>
<dbReference type="InterPro" id="IPR036188">
    <property type="entry name" value="FAD/NAD-bd_sf"/>
</dbReference>
<keyword evidence="2" id="KW-1185">Reference proteome</keyword>
<proteinExistence type="predicted"/>
<dbReference type="GO" id="GO:0005743">
    <property type="term" value="C:mitochondrial inner membrane"/>
    <property type="evidence" value="ECO:0007669"/>
    <property type="project" value="TreeGrafter"/>
</dbReference>
<dbReference type="PANTHER" id="PTHR42923">
    <property type="entry name" value="PROTOPORPHYRINOGEN OXIDASE"/>
    <property type="match status" value="1"/>
</dbReference>
<reference evidence="1" key="1">
    <citation type="submission" date="2021-03" db="EMBL/GenBank/DDBJ databases">
        <title>Comparative genomics and phylogenomic investigation of the class Geoglossomycetes provide insights into ecological specialization and systematics.</title>
        <authorList>
            <person name="Melie T."/>
            <person name="Pirro S."/>
            <person name="Miller A.N."/>
            <person name="Quandt A."/>
        </authorList>
    </citation>
    <scope>NUCLEOTIDE SEQUENCE</scope>
    <source>
        <strain evidence="1">CAQ_001_2017</strain>
    </source>
</reference>
<dbReference type="GO" id="GO:0004729">
    <property type="term" value="F:oxygen-dependent protoporphyrinogen oxidase activity"/>
    <property type="evidence" value="ECO:0007669"/>
    <property type="project" value="TreeGrafter"/>
</dbReference>
<comment type="caution">
    <text evidence="1">The sequence shown here is derived from an EMBL/GenBank/DDBJ whole genome shotgun (WGS) entry which is preliminary data.</text>
</comment>
<accession>A0A9P8KWH1</accession>
<dbReference type="Gene3D" id="3.50.50.60">
    <property type="entry name" value="FAD/NAD(P)-binding domain"/>
    <property type="match status" value="1"/>
</dbReference>
<protein>
    <recommendedName>
        <fullName evidence="3">Amine oxidase domain-containing protein</fullName>
    </recommendedName>
</protein>
<dbReference type="PANTHER" id="PTHR42923:SF3">
    <property type="entry name" value="PROTOPORPHYRINOGEN OXIDASE"/>
    <property type="match status" value="1"/>
</dbReference>
<evidence type="ECO:0000313" key="2">
    <source>
        <dbReference type="Proteomes" id="UP000750711"/>
    </source>
</evidence>
<sequence length="165" mass="18249">NPERALGVIFDTDSAPGQDSAPGTKVTVMLGGHWWDGWSTFPTDADGLLIARSLLERHLHITEPPLAWNVALHRDCIPQYTVGHHMRMQKALWELGADAWKALSVAGASYNGVGVNDCIRAARDLAKSLARGRPLTGLERYADDGVEWVRTVFYETGDRSAKWPR</sequence>
<gene>
    <name evidence="1" type="ORF">GP486_008941</name>
</gene>
<evidence type="ECO:0008006" key="3">
    <source>
        <dbReference type="Google" id="ProtNLM"/>
    </source>
</evidence>
<organism evidence="1 2">
    <name type="scientific">Trichoglossum hirsutum</name>
    <dbReference type="NCBI Taxonomy" id="265104"/>
    <lineage>
        <taxon>Eukaryota</taxon>
        <taxon>Fungi</taxon>
        <taxon>Dikarya</taxon>
        <taxon>Ascomycota</taxon>
        <taxon>Pezizomycotina</taxon>
        <taxon>Geoglossomycetes</taxon>
        <taxon>Geoglossales</taxon>
        <taxon>Geoglossaceae</taxon>
        <taxon>Trichoglossum</taxon>
    </lineage>
</organism>
<dbReference type="SUPFAM" id="SSF54373">
    <property type="entry name" value="FAD-linked reductases, C-terminal domain"/>
    <property type="match status" value="1"/>
</dbReference>
<dbReference type="Proteomes" id="UP000750711">
    <property type="component" value="Unassembled WGS sequence"/>
</dbReference>
<name>A0A9P8KWH1_9PEZI</name>